<evidence type="ECO:0000313" key="4">
    <source>
        <dbReference type="Proteomes" id="UP000217935"/>
    </source>
</evidence>
<keyword evidence="4" id="KW-1185">Reference proteome</keyword>
<feature type="chain" id="PRO_5012764660" evidence="1">
    <location>
        <begin position="21"/>
        <end position="128"/>
    </location>
</feature>
<name>A0A291GGW5_9RHOB</name>
<keyword evidence="1" id="KW-0732">Signal</keyword>
<dbReference type="Gene3D" id="2.40.128.520">
    <property type="match status" value="1"/>
</dbReference>
<dbReference type="Pfam" id="PF09917">
    <property type="entry name" value="DUF2147"/>
    <property type="match status" value="1"/>
</dbReference>
<sequence length="128" mass="13552">MKRFMTAAVTALALATPAFAADPVEGTWQTQVDDGHYAYIAIKPCGAQICGTIAKAFDANGPIKSENIGKPIVWDMAPQGGGAYKDGKIWQPSTGKVYNSKMTLSGNTLTVKGCVGPICKGQTWTRVQ</sequence>
<dbReference type="OrthoDB" id="9811671at2"/>
<dbReference type="PANTHER" id="PTHR36919:SF3">
    <property type="entry name" value="BLL5882 PROTEIN"/>
    <property type="match status" value="1"/>
</dbReference>
<reference evidence="3 4" key="1">
    <citation type="submission" date="2017-06" db="EMBL/GenBank/DDBJ databases">
        <title>Celeribacter sp. TSPH2 complete genome sequence.</title>
        <authorList>
            <person name="Woo J.-H."/>
            <person name="Kim H.-S."/>
        </authorList>
    </citation>
    <scope>NUCLEOTIDE SEQUENCE [LARGE SCALE GENOMIC DNA]</scope>
    <source>
        <strain evidence="3 4">TSPH2</strain>
    </source>
</reference>
<dbReference type="AlphaFoldDB" id="A0A291GGW5"/>
<accession>A0A291GGW5</accession>
<dbReference type="EMBL" id="CP022196">
    <property type="protein sequence ID" value="ATG49609.1"/>
    <property type="molecule type" value="Genomic_DNA"/>
</dbReference>
<dbReference type="PANTHER" id="PTHR36919">
    <property type="entry name" value="BLR1215 PROTEIN"/>
    <property type="match status" value="1"/>
</dbReference>
<dbReference type="STRING" id="1758178.GCA_001550095_00845"/>
<evidence type="ECO:0000256" key="1">
    <source>
        <dbReference type="SAM" id="SignalP"/>
    </source>
</evidence>
<feature type="signal peptide" evidence="1">
    <location>
        <begin position="1"/>
        <end position="20"/>
    </location>
</feature>
<dbReference type="KEGG" id="ceh:CEW89_19765"/>
<evidence type="ECO:0000313" key="3">
    <source>
        <dbReference type="EMBL" id="ATG49609.1"/>
    </source>
</evidence>
<dbReference type="InterPro" id="IPR019223">
    <property type="entry name" value="DUF2147"/>
</dbReference>
<proteinExistence type="predicted"/>
<evidence type="ECO:0000259" key="2">
    <source>
        <dbReference type="Pfam" id="PF09917"/>
    </source>
</evidence>
<gene>
    <name evidence="3" type="ORF">CEW89_19765</name>
</gene>
<organism evidence="3 4">
    <name type="scientific">Celeribacter ethanolicus</name>
    <dbReference type="NCBI Taxonomy" id="1758178"/>
    <lineage>
        <taxon>Bacteria</taxon>
        <taxon>Pseudomonadati</taxon>
        <taxon>Pseudomonadota</taxon>
        <taxon>Alphaproteobacteria</taxon>
        <taxon>Rhodobacterales</taxon>
        <taxon>Roseobacteraceae</taxon>
        <taxon>Celeribacter</taxon>
    </lineage>
</organism>
<feature type="domain" description="DUF2147" evidence="2">
    <location>
        <begin position="26"/>
        <end position="126"/>
    </location>
</feature>
<dbReference type="Proteomes" id="UP000217935">
    <property type="component" value="Chromosome"/>
</dbReference>
<protein>
    <submittedName>
        <fullName evidence="3">DUF2147 domain-containing protein</fullName>
    </submittedName>
</protein>
<dbReference type="RefSeq" id="WP_066705591.1">
    <property type="nucleotide sequence ID" value="NZ_CP022196.1"/>
</dbReference>